<dbReference type="Pfam" id="PF00072">
    <property type="entry name" value="Response_reg"/>
    <property type="match status" value="1"/>
</dbReference>
<dbReference type="Gene3D" id="3.40.50.2300">
    <property type="match status" value="1"/>
</dbReference>
<evidence type="ECO:0000256" key="2">
    <source>
        <dbReference type="PROSITE-ProRule" id="PRU00169"/>
    </source>
</evidence>
<dbReference type="PROSITE" id="PS50110">
    <property type="entry name" value="RESPONSE_REGULATORY"/>
    <property type="match status" value="1"/>
</dbReference>
<evidence type="ECO:0000256" key="1">
    <source>
        <dbReference type="ARBA" id="ARBA00022553"/>
    </source>
</evidence>
<dbReference type="STRING" id="1798644.A2122_00780"/>
<evidence type="ECO:0000313" key="5">
    <source>
        <dbReference type="Proteomes" id="UP000176648"/>
    </source>
</evidence>
<gene>
    <name evidence="4" type="ORF">A2122_00780</name>
</gene>
<comment type="caution">
    <text evidence="4">The sequence shown here is derived from an EMBL/GenBank/DDBJ whole genome shotgun (WGS) entry which is preliminary data.</text>
</comment>
<protein>
    <recommendedName>
        <fullName evidence="3">Response regulatory domain-containing protein</fullName>
    </recommendedName>
</protein>
<dbReference type="EMBL" id="MHKU01000022">
    <property type="protein sequence ID" value="OGY96767.1"/>
    <property type="molecule type" value="Genomic_DNA"/>
</dbReference>
<keyword evidence="1 2" id="KW-0597">Phosphoprotein</keyword>
<evidence type="ECO:0000259" key="3">
    <source>
        <dbReference type="PROSITE" id="PS50110"/>
    </source>
</evidence>
<proteinExistence type="predicted"/>
<name>A0A1G2C8C8_9BACT</name>
<dbReference type="SMART" id="SM00448">
    <property type="entry name" value="REC"/>
    <property type="match status" value="1"/>
</dbReference>
<dbReference type="InterPro" id="IPR011006">
    <property type="entry name" value="CheY-like_superfamily"/>
</dbReference>
<evidence type="ECO:0000313" key="4">
    <source>
        <dbReference type="EMBL" id="OGY96767.1"/>
    </source>
</evidence>
<dbReference type="InterPro" id="IPR050595">
    <property type="entry name" value="Bact_response_regulator"/>
</dbReference>
<dbReference type="PANTHER" id="PTHR44591:SF3">
    <property type="entry name" value="RESPONSE REGULATORY DOMAIN-CONTAINING PROTEIN"/>
    <property type="match status" value="1"/>
</dbReference>
<organism evidence="4 5">
    <name type="scientific">Candidatus Liptonbacteria bacterium GWB1_49_6</name>
    <dbReference type="NCBI Taxonomy" id="1798644"/>
    <lineage>
        <taxon>Bacteria</taxon>
        <taxon>Candidatus Liptoniibacteriota</taxon>
    </lineage>
</organism>
<dbReference type="GO" id="GO:0000160">
    <property type="term" value="P:phosphorelay signal transduction system"/>
    <property type="evidence" value="ECO:0007669"/>
    <property type="project" value="InterPro"/>
</dbReference>
<accession>A0A1G2C8C8</accession>
<feature type="domain" description="Response regulatory" evidence="3">
    <location>
        <begin position="3"/>
        <end position="119"/>
    </location>
</feature>
<dbReference type="Proteomes" id="UP000176648">
    <property type="component" value="Unassembled WGS sequence"/>
</dbReference>
<dbReference type="CDD" id="cd17574">
    <property type="entry name" value="REC_OmpR"/>
    <property type="match status" value="1"/>
</dbReference>
<feature type="modified residue" description="4-aspartylphosphate" evidence="2">
    <location>
        <position position="52"/>
    </location>
</feature>
<dbReference type="AlphaFoldDB" id="A0A1G2C8C8"/>
<dbReference type="PANTHER" id="PTHR44591">
    <property type="entry name" value="STRESS RESPONSE REGULATOR PROTEIN 1"/>
    <property type="match status" value="1"/>
</dbReference>
<dbReference type="InterPro" id="IPR001789">
    <property type="entry name" value="Sig_transdc_resp-reg_receiver"/>
</dbReference>
<dbReference type="SUPFAM" id="SSF52172">
    <property type="entry name" value="CheY-like"/>
    <property type="match status" value="1"/>
</dbReference>
<sequence>MISILIAEDEEFILRALEDNLRQEGYDVVSAKDGEEAIEMIKEKKPNLILLDLLMPKKDGFAVLEELKRNPELRLIPVVVLSNLGSDHDIKRALQLGATDYFVKSQHPIAEVIEKVKKVLRGEK</sequence>
<reference evidence="4 5" key="1">
    <citation type="journal article" date="2016" name="Nat. Commun.">
        <title>Thousands of microbial genomes shed light on interconnected biogeochemical processes in an aquifer system.</title>
        <authorList>
            <person name="Anantharaman K."/>
            <person name="Brown C.T."/>
            <person name="Hug L.A."/>
            <person name="Sharon I."/>
            <person name="Castelle C.J."/>
            <person name="Probst A.J."/>
            <person name="Thomas B.C."/>
            <person name="Singh A."/>
            <person name="Wilkins M.J."/>
            <person name="Karaoz U."/>
            <person name="Brodie E.L."/>
            <person name="Williams K.H."/>
            <person name="Hubbard S.S."/>
            <person name="Banfield J.F."/>
        </authorList>
    </citation>
    <scope>NUCLEOTIDE SEQUENCE [LARGE SCALE GENOMIC DNA]</scope>
</reference>